<dbReference type="STRING" id="1524460.IX84_16225"/>
<evidence type="ECO:0000313" key="2">
    <source>
        <dbReference type="EMBL" id="KGE87197.1"/>
    </source>
</evidence>
<dbReference type="Gene3D" id="2.60.40.1220">
    <property type="match status" value="2"/>
</dbReference>
<gene>
    <name evidence="2" type="ORF">IX84_16225</name>
</gene>
<proteinExistence type="predicted"/>
<comment type="caution">
    <text evidence="2">The sequence shown here is derived from an EMBL/GenBank/DDBJ whole genome shotgun (WGS) entry which is preliminary data.</text>
</comment>
<dbReference type="Pfam" id="PF13573">
    <property type="entry name" value="SprB"/>
    <property type="match status" value="3"/>
</dbReference>
<dbReference type="EMBL" id="JPOS01000038">
    <property type="protein sequence ID" value="KGE87197.1"/>
    <property type="molecule type" value="Genomic_DNA"/>
</dbReference>
<evidence type="ECO:0000313" key="3">
    <source>
        <dbReference type="Proteomes" id="UP000029736"/>
    </source>
</evidence>
<evidence type="ECO:0000256" key="1">
    <source>
        <dbReference type="ARBA" id="ARBA00022729"/>
    </source>
</evidence>
<dbReference type="Pfam" id="PF13585">
    <property type="entry name" value="CHU_C"/>
    <property type="match status" value="1"/>
</dbReference>
<reference evidence="2 3" key="1">
    <citation type="journal article" date="2014" name="Int. J. Syst. Evol. Microbiol.">
        <title>Phaeodactylibacter xiamenensis gen. nov., sp. nov., a member of the family Saprospiraceae isolated from the marine alga Phaeodactylum tricornutum.</title>
        <authorList>
            <person name="Chen Z.Jr."/>
            <person name="Lei X."/>
            <person name="Lai Q."/>
            <person name="Li Y."/>
            <person name="Zhang B."/>
            <person name="Zhang J."/>
            <person name="Zhang H."/>
            <person name="Yang L."/>
            <person name="Zheng W."/>
            <person name="Tian Y."/>
            <person name="Yu Z."/>
            <person name="Xu H.Jr."/>
            <person name="Zheng T."/>
        </authorList>
    </citation>
    <scope>NUCLEOTIDE SEQUENCE [LARGE SCALE GENOMIC DNA]</scope>
    <source>
        <strain evidence="2 3">KD52</strain>
    </source>
</reference>
<name>A0A098S7Y7_9BACT</name>
<dbReference type="InterPro" id="IPR014755">
    <property type="entry name" value="Cu-Rt/internalin_Ig-like"/>
</dbReference>
<dbReference type="Gene3D" id="2.60.40.740">
    <property type="match status" value="2"/>
</dbReference>
<dbReference type="RefSeq" id="WP_044222674.1">
    <property type="nucleotide sequence ID" value="NZ_JBKAGJ010000021.1"/>
</dbReference>
<evidence type="ECO:0008006" key="4">
    <source>
        <dbReference type="Google" id="ProtNLM"/>
    </source>
</evidence>
<keyword evidence="3" id="KW-1185">Reference proteome</keyword>
<sequence>MDPIGPFCEQDGIVNLPTEQDGYTGTWSGLGLVGNTFNPANGAGSYPVTFTPNPGTCASPASTTITVTPAATPSLPIPPPFCETQANIPLNTTVPGGITGTWSGPGVTGNTFDPDAPATGPGNYTLTFTPNPGECANPATVEVTVDPAPLVNVPMFGPYCEGDPAVDLGTSFGGINGEWTGIAITGDDTFSPASSGVFSVVFVPDAGQCAQQTQVSITVQPGTPPALDPLGPYCADYLPVDLPATQGGVMGTWSGPGVTGAQFDPGNAVLGDNILTFTPTGGGCSTPATIEVQVQPGANVNPDPIGPFCQSDGPQSLTNPDGLSGQWSGTGVSGATFNPASAVTGSNTLTFTPDPGQCAMNGTLVVEVNPSVTPALDNLGGPYCSADGLLPLDPIQGGITGTWSGPGVAGGNFNPALANPGNNTLTFTPNPGVCAAAATTSVTVNAGPTPNPPSGPILVCIESIFPPVWTDNFTDISNQINGGTGQTITWYLDAAGTNEIDPATYIPTAIANGATQTIYATVTDGSGCESATVPVTVTFEFTPDANPIPPISECEVPGGMIDLTVYDNQISPGNTVNWYQDAGANTPVGNPSAYPAVNGGSVWATASGGLCESDPVQVTFNLTPQPVINPITPVTACGSYTLPPIAGSNLSGGAAYYSAPNGTGASFSPGQMVTASGTYYAYDSAAPGCEDEVAFQVTITPAPDIFPPASPVTSCGPYTLPAITGTGLSGNQAYYTGFNGTGQQFAPGSLVTTSGILFLYDGTPGCDDQETLEVIIEEPPVVFPVSDVLACNSYTLPPIQGVGIGSNAFYYTGPNATGNILTPGQSVTSSQLLYVYAGTPGCFDETSFLVTIVPGIEITPLPDQSACASFTFPPINGSNLTTSAAYFTGPNGTGTSYAPGEVVTTGGTFYIYDDNTICSDEVSFELTITDEPVLSCGEDTPASGLGNADGIGSVAITGGAAPFLVEWSGPASGNLSTSDVNVLIDNLPQGAYSVTVTDNSGCSATCTFTITAPDCVLNFDFDVQGATCPNASDGATALTVTGGDGNYTYSWSNTTMASSITGVLPGAYTVTVTDGTGCQAEGEVVVDTLNLAPQLSVMPAMDTICESSCVDVDFSFTGTPPFNLSYEVRSGSDTLSFSLFSTTADTTVVFCPSDSLAELQDLIWQFGAISDAVCADTLTLQDTIVVQPTVRDTLSETLCPGETLTVNGTLYDADNPMGADTLSAAAISGCDSIVVVMIDFFPADTNFVVQTLCTGSSLTVNGTIYDEGNPSGFEVVPSGTVNGCDSLISVNLTFENAVVNDIVDTLCPGESLTVNGTLYDADNPSGADTLFNGAVSGCDSIINVMLDFFPADTNFIVQTLCTGSSLTVNGTVYNEGNPSGFEVIPNGTVNGCDSLISIDLSFEDAVVSNLSEALCPGESLMVNGTLYDATNLSGSDTIVNGSVNGCDSIINVSISYLVVDTNFVVATLCPGDTLLLNGNTYDTVNPTGTETLPGGAVNGCDSVIMIDLAFFPADTNFIVQTLCTGDALTVNGTVYDEGNPSGFEVVTNSTVNGCDSLISVNLTFENAVVNDIVDTLCPGESLTVNGTLYDADNPSGADTLLNGAVSGCDSIINVMLDFFPADTNFIVQTLCTGSSLTVNGTVYDEGNPSGFEVIPDGTVNGCDSLISIDLSFEDAVVNTIAEALCPGESLMVNGTLYDATNLSGSDTIVNGSVNGCDSIINVSISYNLIDTNFITATLCFGESLMVNGTTYGAGNLSGVEVLSGATANGCDSLISISVEVLDQAVAVFEPTLCPGESLTVNGIVYDELNPGGQDTLFSGAINGCDSILQINLSFDTLGTNMLMQTLCAGESLTVNGTVYDETNPSGSELLPGASANGCDSVIIVALTFLGADTNQIASTLCPDESLTINGTLYDAANPTGFEMIPGGSENGCDSLISIDLTFEAPVTATLSQTLCPGGSVTVGGTVYDAANPAGTEVLPGAAENGCDSTVNIMLSFFSTDTTQLVQTLCAGESLMVNGTVYDAANPTGLEVLPNATVNGCDSLIMVDLSFEEAAEGTLALSLCEGASVEVNGTVYDEANPSGTELLPGAAESGCDSLVVIDLTFQPTVTAELSAPGSICPGDSLVLTINLTGADSFDFNLNDDNGMVEVFTGAGNSITVTVAPATTTTYSLTNLAGTGNFCPPILPEPLTIEVAQTGAALTATSDYNGFEVSCADATDGRVEVVANGGTPPYTYQWSNGAVSPVLESLAAGVYTVTINDAGGCESEASIELVAPSGVLLEAAAVDANCLQENSGQIIIDTVLGGIAPYQYQLNDATPVSIGTLPVLQSNLAAGTYELLLTDANGCQASQSLLVSPAEPLFLELGEDEEIRLGESVQLSIDVQNFDIAGFTWQPDTLSSLEPVVMPEETTTYRLTAQDAAGCTATDFITVIVEKTRNVYAPNVFSPNGDGRNDYFTLFAGPDVVGLNSFQIYNRWGEQVFVGGTQALNNELLGWDGRHRGEPMDPGVFVFYAEVEFVDGHVELIKGDFVLMR</sequence>
<accession>A0A098S7Y7</accession>
<dbReference type="OrthoDB" id="355609at2"/>
<dbReference type="InterPro" id="IPR025667">
    <property type="entry name" value="SprB_repeat"/>
</dbReference>
<protein>
    <recommendedName>
        <fullName evidence="4">HYR domain-containing protein</fullName>
    </recommendedName>
</protein>
<keyword evidence="1" id="KW-0732">Signal</keyword>
<organism evidence="2 3">
    <name type="scientific">Phaeodactylibacter xiamenensis</name>
    <dbReference type="NCBI Taxonomy" id="1524460"/>
    <lineage>
        <taxon>Bacteria</taxon>
        <taxon>Pseudomonadati</taxon>
        <taxon>Bacteroidota</taxon>
        <taxon>Saprospiria</taxon>
        <taxon>Saprospirales</taxon>
        <taxon>Haliscomenobacteraceae</taxon>
        <taxon>Phaeodactylibacter</taxon>
    </lineage>
</organism>
<dbReference type="Proteomes" id="UP000029736">
    <property type="component" value="Unassembled WGS sequence"/>
</dbReference>